<evidence type="ECO:0000313" key="2">
    <source>
        <dbReference type="EMBL" id="CAA7392605.1"/>
    </source>
</evidence>
<dbReference type="SUPFAM" id="SSF52777">
    <property type="entry name" value="CoA-dependent acyltransferases"/>
    <property type="match status" value="1"/>
</dbReference>
<gene>
    <name evidence="2" type="ORF">CHRY9393_03330</name>
</gene>
<keyword evidence="3" id="KW-1185">Reference proteome</keyword>
<dbReference type="Gene3D" id="3.30.559.10">
    <property type="entry name" value="Chloramphenicol acetyltransferase-like domain"/>
    <property type="match status" value="1"/>
</dbReference>
<proteinExistence type="predicted"/>
<reference evidence="2 3" key="1">
    <citation type="submission" date="2020-01" db="EMBL/GenBank/DDBJ databases">
        <authorList>
            <person name="Rodrigo-Torres L."/>
            <person name="Arahal R. D."/>
            <person name="Lucena T."/>
        </authorList>
    </citation>
    <scope>NUCLEOTIDE SEQUENCE [LARGE SCALE GENOMIC DNA]</scope>
    <source>
        <strain evidence="2 3">CECT 9393</strain>
    </source>
</reference>
<dbReference type="EMBL" id="CACVBY010000126">
    <property type="protein sequence ID" value="CAA7392605.1"/>
    <property type="molecule type" value="Genomic_DNA"/>
</dbReference>
<name>A0A6N4XT59_9FLAO</name>
<accession>A0A6N4XT59</accession>
<dbReference type="Proteomes" id="UP000445309">
    <property type="component" value="Unassembled WGS sequence"/>
</dbReference>
<organism evidence="2 3">
    <name type="scientific">Chryseobacterium fistulae</name>
    <dbReference type="NCBI Taxonomy" id="2675058"/>
    <lineage>
        <taxon>Bacteria</taxon>
        <taxon>Pseudomonadati</taxon>
        <taxon>Bacteroidota</taxon>
        <taxon>Flavobacteriia</taxon>
        <taxon>Flavobacteriales</taxon>
        <taxon>Weeksellaceae</taxon>
        <taxon>Chryseobacterium group</taxon>
        <taxon>Chryseobacterium</taxon>
    </lineage>
</organism>
<dbReference type="InterPro" id="IPR001242">
    <property type="entry name" value="Condensation_dom"/>
</dbReference>
<dbReference type="Pfam" id="PF00668">
    <property type="entry name" value="Condensation"/>
    <property type="match status" value="1"/>
</dbReference>
<feature type="domain" description="Condensation" evidence="1">
    <location>
        <begin position="4"/>
        <end position="166"/>
    </location>
</feature>
<dbReference type="Gene3D" id="3.30.559.30">
    <property type="entry name" value="Nonribosomal peptide synthetase, condensation domain"/>
    <property type="match status" value="1"/>
</dbReference>
<dbReference type="InterPro" id="IPR023213">
    <property type="entry name" value="CAT-like_dom_sf"/>
</dbReference>
<protein>
    <recommendedName>
        <fullName evidence="1">Condensation domain-containing protein</fullName>
    </recommendedName>
</protein>
<sequence length="168" mass="19871">MVLEPFDLEKELLVRFYAIQLSDGRYRIVYVFSHIIVDGLSGNSLYDEISNYYNNPTYINPVNLFEQARLHENLNHQFEEIFKKGKNEMSSFWKNQLEGIENIGFKFLQTSNISKEHSNINRVKEVRFEFLEDTFLKVKQLTRNHKLTPYTYGQMVLAIAIHRISGIE</sequence>
<evidence type="ECO:0000259" key="1">
    <source>
        <dbReference type="Pfam" id="PF00668"/>
    </source>
</evidence>
<evidence type="ECO:0000313" key="3">
    <source>
        <dbReference type="Proteomes" id="UP000445309"/>
    </source>
</evidence>
<dbReference type="AlphaFoldDB" id="A0A6N4XT59"/>
<dbReference type="GO" id="GO:0003824">
    <property type="term" value="F:catalytic activity"/>
    <property type="evidence" value="ECO:0007669"/>
    <property type="project" value="InterPro"/>
</dbReference>